<feature type="coiled-coil region" evidence="1">
    <location>
        <begin position="119"/>
        <end position="153"/>
    </location>
</feature>
<gene>
    <name evidence="3" type="primary">macA_2</name>
    <name evidence="3" type="ORF">PEL8287_03209</name>
</gene>
<protein>
    <submittedName>
        <fullName evidence="3">Macrolide export protein MacA</fullName>
    </submittedName>
</protein>
<dbReference type="RefSeq" id="WP_085893428.1">
    <property type="nucleotide sequence ID" value="NZ_FWFL01000009.1"/>
</dbReference>
<dbReference type="Gene3D" id="2.40.50.100">
    <property type="match status" value="1"/>
</dbReference>
<feature type="domain" description="Multidrug resistance protein MdtA-like barrel-sandwich hybrid" evidence="2">
    <location>
        <begin position="76"/>
        <end position="261"/>
    </location>
</feature>
<keyword evidence="4" id="KW-1185">Reference proteome</keyword>
<dbReference type="PANTHER" id="PTHR30469:SF15">
    <property type="entry name" value="HLYD FAMILY OF SECRETION PROTEINS"/>
    <property type="match status" value="1"/>
</dbReference>
<evidence type="ECO:0000313" key="3">
    <source>
        <dbReference type="EMBL" id="SLN59383.1"/>
    </source>
</evidence>
<keyword evidence="1" id="KW-0175">Coiled coil</keyword>
<dbReference type="Proteomes" id="UP000193827">
    <property type="component" value="Unassembled WGS sequence"/>
</dbReference>
<dbReference type="PANTHER" id="PTHR30469">
    <property type="entry name" value="MULTIDRUG RESISTANCE PROTEIN MDTA"/>
    <property type="match status" value="1"/>
</dbReference>
<dbReference type="Gene3D" id="2.40.30.170">
    <property type="match status" value="1"/>
</dbReference>
<name>A0A1Y5TAC3_9RHOB</name>
<sequence length="485" mass="52401">MRFLRNSLTGLFLLSVTLGLFVYAGFTVVSAINERLAQESKVPVRNERVFAVTVVEAREETIAPTLTAFGEVKSSRTLEIRAKASGTLVEIAAEFVEGGRVQAGQLLALVDPADAQSALDRAKSDLLDAEAEKREAARALVLARDELAAARAQSQLRDRAFVRQRDLEDRGVGTAATVETAELSAAQARQAVIASRQGLANAEARVDQATTQLRRAEIALAEAKRRLQDTRVVAGFSGTLSNVTAVQGGLVSNNEQLANLIDAKTLEVAFRVSTQQYARLLDESGSLRKMPVEITLDVFGEDLTYSGMISRDSAIVGEGQTGRLIYATLGFAPGLKPGDFVTVEIEEPPLKRMVRLPATSLGADGSILILDDTNRLTAMKVDLIRRQGDDILVFAEGLEGRTVVAERSPLLGAGIKVRPLQRQGQANAATPEMLELSQTRRARLVSFVETSTDLPEAVKSRLLGQLEQARVPASMVKRLERRMGG</sequence>
<evidence type="ECO:0000259" key="2">
    <source>
        <dbReference type="Pfam" id="PF25917"/>
    </source>
</evidence>
<dbReference type="InterPro" id="IPR058625">
    <property type="entry name" value="MdtA-like_BSH"/>
</dbReference>
<dbReference type="SUPFAM" id="SSF111369">
    <property type="entry name" value="HlyD-like secretion proteins"/>
    <property type="match status" value="1"/>
</dbReference>
<feature type="coiled-coil region" evidence="1">
    <location>
        <begin position="199"/>
        <end position="233"/>
    </location>
</feature>
<evidence type="ECO:0000313" key="4">
    <source>
        <dbReference type="Proteomes" id="UP000193827"/>
    </source>
</evidence>
<reference evidence="3 4" key="1">
    <citation type="submission" date="2017-03" db="EMBL/GenBank/DDBJ databases">
        <authorList>
            <person name="Afonso C.L."/>
            <person name="Miller P.J."/>
            <person name="Scott M.A."/>
            <person name="Spackman E."/>
            <person name="Goraichik I."/>
            <person name="Dimitrov K.M."/>
            <person name="Suarez D.L."/>
            <person name="Swayne D.E."/>
        </authorList>
    </citation>
    <scope>NUCLEOTIDE SEQUENCE [LARGE SCALE GENOMIC DNA]</scope>
    <source>
        <strain evidence="3 4">CECT 8287</strain>
    </source>
</reference>
<dbReference type="Gene3D" id="1.10.287.470">
    <property type="entry name" value="Helix hairpin bin"/>
    <property type="match status" value="1"/>
</dbReference>
<dbReference type="GO" id="GO:1990281">
    <property type="term" value="C:efflux pump complex"/>
    <property type="evidence" value="ECO:0007669"/>
    <property type="project" value="TreeGrafter"/>
</dbReference>
<proteinExistence type="predicted"/>
<organism evidence="3 4">
    <name type="scientific">Roseovarius litorisediminis</name>
    <dbReference type="NCBI Taxonomy" id="1312363"/>
    <lineage>
        <taxon>Bacteria</taxon>
        <taxon>Pseudomonadati</taxon>
        <taxon>Pseudomonadota</taxon>
        <taxon>Alphaproteobacteria</taxon>
        <taxon>Rhodobacterales</taxon>
        <taxon>Roseobacteraceae</taxon>
        <taxon>Roseovarius</taxon>
    </lineage>
</organism>
<dbReference type="GO" id="GO:0015562">
    <property type="term" value="F:efflux transmembrane transporter activity"/>
    <property type="evidence" value="ECO:0007669"/>
    <property type="project" value="TreeGrafter"/>
</dbReference>
<dbReference type="OrthoDB" id="7626141at2"/>
<dbReference type="Pfam" id="PF25917">
    <property type="entry name" value="BSH_RND"/>
    <property type="match status" value="1"/>
</dbReference>
<dbReference type="AlphaFoldDB" id="A0A1Y5TAC3"/>
<dbReference type="EMBL" id="FWFL01000009">
    <property type="protein sequence ID" value="SLN59383.1"/>
    <property type="molecule type" value="Genomic_DNA"/>
</dbReference>
<evidence type="ECO:0000256" key="1">
    <source>
        <dbReference type="SAM" id="Coils"/>
    </source>
</evidence>
<accession>A0A1Y5TAC3</accession>